<keyword evidence="4" id="KW-1185">Reference proteome</keyword>
<protein>
    <submittedName>
        <fullName evidence="3">Uncharacterized protein</fullName>
    </submittedName>
</protein>
<reference evidence="3 4" key="2">
    <citation type="journal article" date="2010" name="Nucleic Acids Res.">
        <title>BeetleBase in 2010: revisions to provide comprehensive genomic information for Tribolium castaneum.</title>
        <authorList>
            <person name="Kim H.S."/>
            <person name="Murphy T."/>
            <person name="Xia J."/>
            <person name="Caragea D."/>
            <person name="Park Y."/>
            <person name="Beeman R.W."/>
            <person name="Lorenzen M.D."/>
            <person name="Butcher S."/>
            <person name="Manak J.R."/>
            <person name="Brown S.J."/>
        </authorList>
    </citation>
    <scope>GENOME REANNOTATION</scope>
    <source>
        <strain evidence="3 4">Georgia GA2</strain>
    </source>
</reference>
<name>A0A139WG10_TRICA</name>
<evidence type="ECO:0000256" key="2">
    <source>
        <dbReference type="SAM" id="SignalP"/>
    </source>
</evidence>
<dbReference type="AlphaFoldDB" id="A0A139WG10"/>
<sequence length="87" mass="10084">MHFYWLSIFCALVLCTVQCASIEEPFNYGPKITPTNIPSARQALGYDKYERQPVESSKSTERRTYPHGNNWEDFGTPEIHYNFGYNG</sequence>
<proteinExistence type="predicted"/>
<gene>
    <name evidence="3" type="primary">AUGUSTUS-3.0.2_34753</name>
    <name evidence="3" type="ORF">TcasGA2_TC034753</name>
</gene>
<evidence type="ECO:0000313" key="4">
    <source>
        <dbReference type="Proteomes" id="UP000007266"/>
    </source>
</evidence>
<feature type="region of interest" description="Disordered" evidence="1">
    <location>
        <begin position="50"/>
        <end position="71"/>
    </location>
</feature>
<keyword evidence="2" id="KW-0732">Signal</keyword>
<dbReference type="InParanoid" id="A0A139WG10"/>
<reference evidence="3 4" key="1">
    <citation type="journal article" date="2008" name="Nature">
        <title>The genome of the model beetle and pest Tribolium castaneum.</title>
        <authorList>
            <consortium name="Tribolium Genome Sequencing Consortium"/>
            <person name="Richards S."/>
            <person name="Gibbs R.A."/>
            <person name="Weinstock G.M."/>
            <person name="Brown S.J."/>
            <person name="Denell R."/>
            <person name="Beeman R.W."/>
            <person name="Gibbs R."/>
            <person name="Beeman R.W."/>
            <person name="Brown S.J."/>
            <person name="Bucher G."/>
            <person name="Friedrich M."/>
            <person name="Grimmelikhuijzen C.J."/>
            <person name="Klingler M."/>
            <person name="Lorenzen M."/>
            <person name="Richards S."/>
            <person name="Roth S."/>
            <person name="Schroder R."/>
            <person name="Tautz D."/>
            <person name="Zdobnov E.M."/>
            <person name="Muzny D."/>
            <person name="Gibbs R.A."/>
            <person name="Weinstock G.M."/>
            <person name="Attaway T."/>
            <person name="Bell S."/>
            <person name="Buhay C.J."/>
            <person name="Chandrabose M.N."/>
            <person name="Chavez D."/>
            <person name="Clerk-Blankenburg K.P."/>
            <person name="Cree A."/>
            <person name="Dao M."/>
            <person name="Davis C."/>
            <person name="Chacko J."/>
            <person name="Dinh H."/>
            <person name="Dugan-Rocha S."/>
            <person name="Fowler G."/>
            <person name="Garner T.T."/>
            <person name="Garnes J."/>
            <person name="Gnirke A."/>
            <person name="Hawes A."/>
            <person name="Hernandez J."/>
            <person name="Hines S."/>
            <person name="Holder M."/>
            <person name="Hume J."/>
            <person name="Jhangiani S.N."/>
            <person name="Joshi V."/>
            <person name="Khan Z.M."/>
            <person name="Jackson L."/>
            <person name="Kovar C."/>
            <person name="Kowis A."/>
            <person name="Lee S."/>
            <person name="Lewis L.R."/>
            <person name="Margolis J."/>
            <person name="Morgan M."/>
            <person name="Nazareth L.V."/>
            <person name="Nguyen N."/>
            <person name="Okwuonu G."/>
            <person name="Parker D."/>
            <person name="Richards S."/>
            <person name="Ruiz S.J."/>
            <person name="Santibanez J."/>
            <person name="Savard J."/>
            <person name="Scherer S.E."/>
            <person name="Schneider B."/>
            <person name="Sodergren E."/>
            <person name="Tautz D."/>
            <person name="Vattahil S."/>
            <person name="Villasana D."/>
            <person name="White C.S."/>
            <person name="Wright R."/>
            <person name="Park Y."/>
            <person name="Beeman R.W."/>
            <person name="Lord J."/>
            <person name="Oppert B."/>
            <person name="Lorenzen M."/>
            <person name="Brown S."/>
            <person name="Wang L."/>
            <person name="Savard J."/>
            <person name="Tautz D."/>
            <person name="Richards S."/>
            <person name="Weinstock G."/>
            <person name="Gibbs R.A."/>
            <person name="Liu Y."/>
            <person name="Worley K."/>
            <person name="Weinstock G."/>
            <person name="Elsik C.G."/>
            <person name="Reese J.T."/>
            <person name="Elhaik E."/>
            <person name="Landan G."/>
            <person name="Graur D."/>
            <person name="Arensburger P."/>
            <person name="Atkinson P."/>
            <person name="Beeman R.W."/>
            <person name="Beidler J."/>
            <person name="Brown S.J."/>
            <person name="Demuth J.P."/>
            <person name="Drury D.W."/>
            <person name="Du Y.Z."/>
            <person name="Fujiwara H."/>
            <person name="Lorenzen M."/>
            <person name="Maselli V."/>
            <person name="Osanai M."/>
            <person name="Park Y."/>
            <person name="Robertson H.M."/>
            <person name="Tu Z."/>
            <person name="Wang J.J."/>
            <person name="Wang S."/>
            <person name="Richards S."/>
            <person name="Song H."/>
            <person name="Zhang L."/>
            <person name="Sodergren E."/>
            <person name="Werner D."/>
            <person name="Stanke M."/>
            <person name="Morgenstern B."/>
            <person name="Solovyev V."/>
            <person name="Kosarev P."/>
            <person name="Brown G."/>
            <person name="Chen H.C."/>
            <person name="Ermolaeva O."/>
            <person name="Hlavina W."/>
            <person name="Kapustin Y."/>
            <person name="Kiryutin B."/>
            <person name="Kitts P."/>
            <person name="Maglott D."/>
            <person name="Pruitt K."/>
            <person name="Sapojnikov V."/>
            <person name="Souvorov A."/>
            <person name="Mackey A.J."/>
            <person name="Waterhouse R.M."/>
            <person name="Wyder S."/>
            <person name="Zdobnov E.M."/>
            <person name="Zdobnov E.M."/>
            <person name="Wyder S."/>
            <person name="Kriventseva E.V."/>
            <person name="Kadowaki T."/>
            <person name="Bork P."/>
            <person name="Aranda M."/>
            <person name="Bao R."/>
            <person name="Beermann A."/>
            <person name="Berns N."/>
            <person name="Bolognesi R."/>
            <person name="Bonneton F."/>
            <person name="Bopp D."/>
            <person name="Brown S.J."/>
            <person name="Bucher G."/>
            <person name="Butts T."/>
            <person name="Chaumot A."/>
            <person name="Denell R.E."/>
            <person name="Ferrier D.E."/>
            <person name="Friedrich M."/>
            <person name="Gordon C.M."/>
            <person name="Jindra M."/>
            <person name="Klingler M."/>
            <person name="Lan Q."/>
            <person name="Lattorff H.M."/>
            <person name="Laudet V."/>
            <person name="von Levetsow C."/>
            <person name="Liu Z."/>
            <person name="Lutz R."/>
            <person name="Lynch J.A."/>
            <person name="da Fonseca R.N."/>
            <person name="Posnien N."/>
            <person name="Reuter R."/>
            <person name="Roth S."/>
            <person name="Savard J."/>
            <person name="Schinko J.B."/>
            <person name="Schmitt C."/>
            <person name="Schoppmeier M."/>
            <person name="Schroder R."/>
            <person name="Shippy T.D."/>
            <person name="Simonnet F."/>
            <person name="Marques-Souza H."/>
            <person name="Tautz D."/>
            <person name="Tomoyasu Y."/>
            <person name="Trauner J."/>
            <person name="Van der Zee M."/>
            <person name="Vervoort M."/>
            <person name="Wittkopp N."/>
            <person name="Wimmer E.A."/>
            <person name="Yang X."/>
            <person name="Jones A.K."/>
            <person name="Sattelle D.B."/>
            <person name="Ebert P.R."/>
            <person name="Nelson D."/>
            <person name="Scott J.G."/>
            <person name="Beeman R.W."/>
            <person name="Muthukrishnan S."/>
            <person name="Kramer K.J."/>
            <person name="Arakane Y."/>
            <person name="Beeman R.W."/>
            <person name="Zhu Q."/>
            <person name="Hogenkamp D."/>
            <person name="Dixit R."/>
            <person name="Oppert B."/>
            <person name="Jiang H."/>
            <person name="Zou Z."/>
            <person name="Marshall J."/>
            <person name="Elpidina E."/>
            <person name="Vinokurov K."/>
            <person name="Oppert C."/>
            <person name="Zou Z."/>
            <person name="Evans J."/>
            <person name="Lu Z."/>
            <person name="Zhao P."/>
            <person name="Sumathipala N."/>
            <person name="Altincicek B."/>
            <person name="Vilcinskas A."/>
            <person name="Williams M."/>
            <person name="Hultmark D."/>
            <person name="Hetru C."/>
            <person name="Jiang H."/>
            <person name="Grimmelikhuijzen C.J."/>
            <person name="Hauser F."/>
            <person name="Cazzamali G."/>
            <person name="Williamson M."/>
            <person name="Park Y."/>
            <person name="Li B."/>
            <person name="Tanaka Y."/>
            <person name="Predel R."/>
            <person name="Neupert S."/>
            <person name="Schachtner J."/>
            <person name="Verleyen P."/>
            <person name="Raible F."/>
            <person name="Bork P."/>
            <person name="Friedrich M."/>
            <person name="Walden K.K."/>
            <person name="Robertson H.M."/>
            <person name="Angeli S."/>
            <person name="Foret S."/>
            <person name="Bucher G."/>
            <person name="Schuetz S."/>
            <person name="Maleszka R."/>
            <person name="Wimmer E.A."/>
            <person name="Beeman R.W."/>
            <person name="Lorenzen M."/>
            <person name="Tomoyasu Y."/>
            <person name="Miller S.C."/>
            <person name="Grossmann D."/>
            <person name="Bucher G."/>
        </authorList>
    </citation>
    <scope>NUCLEOTIDE SEQUENCE [LARGE SCALE GENOMIC DNA]</scope>
    <source>
        <strain evidence="3 4">Georgia GA2</strain>
    </source>
</reference>
<accession>A0A139WG10</accession>
<dbReference type="EMBL" id="KQ971351">
    <property type="protein sequence ID" value="KYB26791.1"/>
    <property type="molecule type" value="Genomic_DNA"/>
</dbReference>
<dbReference type="OMA" id="KFTWENF"/>
<evidence type="ECO:0000256" key="1">
    <source>
        <dbReference type="SAM" id="MobiDB-lite"/>
    </source>
</evidence>
<feature type="chain" id="PRO_5007299906" evidence="2">
    <location>
        <begin position="23"/>
        <end position="87"/>
    </location>
</feature>
<feature type="compositionally biased region" description="Basic and acidic residues" evidence="1">
    <location>
        <begin position="50"/>
        <end position="64"/>
    </location>
</feature>
<evidence type="ECO:0000313" key="3">
    <source>
        <dbReference type="EMBL" id="KYB26791.1"/>
    </source>
</evidence>
<organism evidence="3 4">
    <name type="scientific">Tribolium castaneum</name>
    <name type="common">Red flour beetle</name>
    <dbReference type="NCBI Taxonomy" id="7070"/>
    <lineage>
        <taxon>Eukaryota</taxon>
        <taxon>Metazoa</taxon>
        <taxon>Ecdysozoa</taxon>
        <taxon>Arthropoda</taxon>
        <taxon>Hexapoda</taxon>
        <taxon>Insecta</taxon>
        <taxon>Pterygota</taxon>
        <taxon>Neoptera</taxon>
        <taxon>Endopterygota</taxon>
        <taxon>Coleoptera</taxon>
        <taxon>Polyphaga</taxon>
        <taxon>Cucujiformia</taxon>
        <taxon>Tenebrionidae</taxon>
        <taxon>Tenebrionidae incertae sedis</taxon>
        <taxon>Tribolium</taxon>
    </lineage>
</organism>
<dbReference type="Proteomes" id="UP000007266">
    <property type="component" value="Linkage group 7"/>
</dbReference>
<feature type="signal peptide" evidence="2">
    <location>
        <begin position="1"/>
        <end position="22"/>
    </location>
</feature>